<feature type="domain" description="RNase H type-1" evidence="1">
    <location>
        <begin position="237"/>
        <end position="334"/>
    </location>
</feature>
<dbReference type="InterPro" id="IPR036397">
    <property type="entry name" value="RNaseH_sf"/>
</dbReference>
<dbReference type="Pfam" id="PF13456">
    <property type="entry name" value="RVT_3"/>
    <property type="match status" value="1"/>
</dbReference>
<dbReference type="Pfam" id="PF13966">
    <property type="entry name" value="zf-RVT"/>
    <property type="match status" value="1"/>
</dbReference>
<evidence type="ECO:0008006" key="5">
    <source>
        <dbReference type="Google" id="ProtNLM"/>
    </source>
</evidence>
<dbReference type="InterPro" id="IPR012337">
    <property type="entry name" value="RNaseH-like_sf"/>
</dbReference>
<dbReference type="Proteomes" id="UP001652660">
    <property type="component" value="Chromosome 5e"/>
</dbReference>
<dbReference type="InterPro" id="IPR053151">
    <property type="entry name" value="RNase_H-like"/>
</dbReference>
<gene>
    <name evidence="4" type="primary">LOC140006967</name>
</gene>
<dbReference type="GeneID" id="140006967"/>
<dbReference type="InterPro" id="IPR044730">
    <property type="entry name" value="RNase_H-like_dom_plant"/>
</dbReference>
<sequence length="368" mass="40999">MAAKYCPQAYPCMVDVFQGDSHIWRRMLATQKQVEQNMISLLGSGVSNFWFKNWLGSGPLCQRLENLLNHQVQDFVSSGRWNQQLLLQWVPSPVVAKILRKDPSSSYQSDRIIWKTSQSGVFLLLQNRLPIASFVMKFGVQGPSKCFCCAQLQAETLDHVFSEGDFALQLWQFFGLVVGITYLGRGVRSKLAAWWFCHSSNGFLAFVYEILPTLICWQIWKARNRKVKPLVGEVKINTDGCFVGNPGTSGGGGILCDDNGGMVFVFAALFGEMSSVQAETKALLVGLQQCLSYRFDRLHVEVDSLLLVRILLKKAEGNQVADALSKVGATASSFCIFDSHSALSVSTRVALRMDLQGVPFVRRRCLCS</sequence>
<evidence type="ECO:0000259" key="2">
    <source>
        <dbReference type="Pfam" id="PF13966"/>
    </source>
</evidence>
<reference evidence="4" key="1">
    <citation type="submission" date="2025-08" db="UniProtKB">
        <authorList>
            <consortium name="RefSeq"/>
        </authorList>
    </citation>
    <scope>IDENTIFICATION</scope>
    <source>
        <tissue evidence="4">Leaves</tissue>
    </source>
</reference>
<evidence type="ECO:0000313" key="3">
    <source>
        <dbReference type="Proteomes" id="UP001652660"/>
    </source>
</evidence>
<dbReference type="CDD" id="cd06222">
    <property type="entry name" value="RNase_H_like"/>
    <property type="match status" value="1"/>
</dbReference>
<dbReference type="PANTHER" id="PTHR47723:SF19">
    <property type="entry name" value="POLYNUCLEOTIDYL TRANSFERASE, RIBONUCLEASE H-LIKE SUPERFAMILY PROTEIN"/>
    <property type="match status" value="1"/>
</dbReference>
<accession>A0ABM4UEM7</accession>
<evidence type="ECO:0000313" key="4">
    <source>
        <dbReference type="RefSeq" id="XP_071905745.1"/>
    </source>
</evidence>
<dbReference type="Gene3D" id="3.30.420.10">
    <property type="entry name" value="Ribonuclease H-like superfamily/Ribonuclease H"/>
    <property type="match status" value="1"/>
</dbReference>
<organism evidence="3 4">
    <name type="scientific">Coffea arabica</name>
    <name type="common">Arabian coffee</name>
    <dbReference type="NCBI Taxonomy" id="13443"/>
    <lineage>
        <taxon>Eukaryota</taxon>
        <taxon>Viridiplantae</taxon>
        <taxon>Streptophyta</taxon>
        <taxon>Embryophyta</taxon>
        <taxon>Tracheophyta</taxon>
        <taxon>Spermatophyta</taxon>
        <taxon>Magnoliopsida</taxon>
        <taxon>eudicotyledons</taxon>
        <taxon>Gunneridae</taxon>
        <taxon>Pentapetalae</taxon>
        <taxon>asterids</taxon>
        <taxon>lamiids</taxon>
        <taxon>Gentianales</taxon>
        <taxon>Rubiaceae</taxon>
        <taxon>Ixoroideae</taxon>
        <taxon>Gardenieae complex</taxon>
        <taxon>Bertiereae - Coffeeae clade</taxon>
        <taxon>Coffeeae</taxon>
        <taxon>Coffea</taxon>
    </lineage>
</organism>
<name>A0ABM4UEM7_COFAR</name>
<dbReference type="PANTHER" id="PTHR47723">
    <property type="entry name" value="OS05G0353850 PROTEIN"/>
    <property type="match status" value="1"/>
</dbReference>
<keyword evidence="3" id="KW-1185">Reference proteome</keyword>
<dbReference type="SUPFAM" id="SSF53098">
    <property type="entry name" value="Ribonuclease H-like"/>
    <property type="match status" value="1"/>
</dbReference>
<feature type="domain" description="Reverse transcriptase zinc-binding" evidence="2">
    <location>
        <begin position="119"/>
        <end position="171"/>
    </location>
</feature>
<dbReference type="InterPro" id="IPR002156">
    <property type="entry name" value="RNaseH_domain"/>
</dbReference>
<evidence type="ECO:0000259" key="1">
    <source>
        <dbReference type="Pfam" id="PF13456"/>
    </source>
</evidence>
<dbReference type="InterPro" id="IPR026960">
    <property type="entry name" value="RVT-Znf"/>
</dbReference>
<dbReference type="RefSeq" id="XP_071905745.1">
    <property type="nucleotide sequence ID" value="XM_072049644.1"/>
</dbReference>
<proteinExistence type="predicted"/>
<protein>
    <recommendedName>
        <fullName evidence="5">RNase H type-1 domain-containing protein</fullName>
    </recommendedName>
</protein>